<dbReference type="EMBL" id="ML975252">
    <property type="protein sequence ID" value="KAF1838365.1"/>
    <property type="molecule type" value="Genomic_DNA"/>
</dbReference>
<gene>
    <name evidence="2" type="ORF">BDW02DRAFT_564962</name>
</gene>
<protein>
    <submittedName>
        <fullName evidence="2">Uncharacterized protein</fullName>
    </submittedName>
</protein>
<feature type="compositionally biased region" description="Polar residues" evidence="1">
    <location>
        <begin position="50"/>
        <end position="71"/>
    </location>
</feature>
<dbReference type="Proteomes" id="UP000800040">
    <property type="component" value="Unassembled WGS sequence"/>
</dbReference>
<keyword evidence="3" id="KW-1185">Reference proteome</keyword>
<feature type="region of interest" description="Disordered" evidence="1">
    <location>
        <begin position="43"/>
        <end position="98"/>
    </location>
</feature>
<organism evidence="2 3">
    <name type="scientific">Decorospora gaudefroyi</name>
    <dbReference type="NCBI Taxonomy" id="184978"/>
    <lineage>
        <taxon>Eukaryota</taxon>
        <taxon>Fungi</taxon>
        <taxon>Dikarya</taxon>
        <taxon>Ascomycota</taxon>
        <taxon>Pezizomycotina</taxon>
        <taxon>Dothideomycetes</taxon>
        <taxon>Pleosporomycetidae</taxon>
        <taxon>Pleosporales</taxon>
        <taxon>Pleosporineae</taxon>
        <taxon>Pleosporaceae</taxon>
        <taxon>Decorospora</taxon>
    </lineage>
</organism>
<dbReference type="AlphaFoldDB" id="A0A6A5KJ10"/>
<evidence type="ECO:0000313" key="3">
    <source>
        <dbReference type="Proteomes" id="UP000800040"/>
    </source>
</evidence>
<name>A0A6A5KJ10_9PLEO</name>
<evidence type="ECO:0000256" key="1">
    <source>
        <dbReference type="SAM" id="MobiDB-lite"/>
    </source>
</evidence>
<reference evidence="2" key="1">
    <citation type="submission" date="2020-01" db="EMBL/GenBank/DDBJ databases">
        <authorList>
            <consortium name="DOE Joint Genome Institute"/>
            <person name="Haridas S."/>
            <person name="Albert R."/>
            <person name="Binder M."/>
            <person name="Bloem J."/>
            <person name="Labutti K."/>
            <person name="Salamov A."/>
            <person name="Andreopoulos B."/>
            <person name="Baker S.E."/>
            <person name="Barry K."/>
            <person name="Bills G."/>
            <person name="Bluhm B.H."/>
            <person name="Cannon C."/>
            <person name="Castanera R."/>
            <person name="Culley D.E."/>
            <person name="Daum C."/>
            <person name="Ezra D."/>
            <person name="Gonzalez J.B."/>
            <person name="Henrissat B."/>
            <person name="Kuo A."/>
            <person name="Liang C."/>
            <person name="Lipzen A."/>
            <person name="Lutzoni F."/>
            <person name="Magnuson J."/>
            <person name="Mondo S."/>
            <person name="Nolan M."/>
            <person name="Ohm R."/>
            <person name="Pangilinan J."/>
            <person name="Park H.-J."/>
            <person name="Ramirez L."/>
            <person name="Alfaro M."/>
            <person name="Sun H."/>
            <person name="Tritt A."/>
            <person name="Yoshinaga Y."/>
            <person name="Zwiers L.-H."/>
            <person name="Turgeon B.G."/>
            <person name="Goodwin S.B."/>
            <person name="Spatafora J.W."/>
            <person name="Crous P.W."/>
            <person name="Grigoriev I.V."/>
        </authorList>
    </citation>
    <scope>NUCLEOTIDE SEQUENCE</scope>
    <source>
        <strain evidence="2">P77</strain>
    </source>
</reference>
<accession>A0A6A5KJ10</accession>
<sequence length="116" mass="13235">MSTTSRLVMTSTPLVPDHVDNISTYNSMFASHTLSNITQFLKRTEKEPQHSTANTLRCISTPKQQPTLFHRSNTESHRYTPSPSRTEPIHPNPSQAPLFSLRSTYHHIVYSLSKKK</sequence>
<proteinExistence type="predicted"/>
<evidence type="ECO:0000313" key="2">
    <source>
        <dbReference type="EMBL" id="KAF1838365.1"/>
    </source>
</evidence>